<reference evidence="1" key="1">
    <citation type="submission" date="2014-07" db="EMBL/GenBank/DDBJ databases">
        <title>Identification of a novel salt tolerance gene in wild soybean by whole-genome sequencing.</title>
        <authorList>
            <person name="Lam H.-M."/>
            <person name="Qi X."/>
            <person name="Li M.-W."/>
            <person name="Liu X."/>
            <person name="Xie M."/>
            <person name="Ni M."/>
            <person name="Xu X."/>
        </authorList>
    </citation>
    <scope>NUCLEOTIDE SEQUENCE [LARGE SCALE GENOMIC DNA]</scope>
    <source>
        <tissue evidence="1">Root</tissue>
    </source>
</reference>
<dbReference type="EMBL" id="KN648749">
    <property type="protein sequence ID" value="KHN34847.1"/>
    <property type="molecule type" value="Genomic_DNA"/>
</dbReference>
<dbReference type="AlphaFoldDB" id="A0A0B2RSS1"/>
<evidence type="ECO:0000313" key="1">
    <source>
        <dbReference type="EMBL" id="KHN34847.1"/>
    </source>
</evidence>
<protein>
    <submittedName>
        <fullName evidence="1">Glycine-rich RNA-binding protein 2, mitochondrial</fullName>
    </submittedName>
</protein>
<dbReference type="Proteomes" id="UP000053555">
    <property type="component" value="Unassembled WGS sequence"/>
</dbReference>
<organism evidence="1">
    <name type="scientific">Glycine soja</name>
    <name type="common">Wild soybean</name>
    <dbReference type="NCBI Taxonomy" id="3848"/>
    <lineage>
        <taxon>Eukaryota</taxon>
        <taxon>Viridiplantae</taxon>
        <taxon>Streptophyta</taxon>
        <taxon>Embryophyta</taxon>
        <taxon>Tracheophyta</taxon>
        <taxon>Spermatophyta</taxon>
        <taxon>Magnoliopsida</taxon>
        <taxon>eudicotyledons</taxon>
        <taxon>Gunneridae</taxon>
        <taxon>Pentapetalae</taxon>
        <taxon>rosids</taxon>
        <taxon>fabids</taxon>
        <taxon>Fabales</taxon>
        <taxon>Fabaceae</taxon>
        <taxon>Papilionoideae</taxon>
        <taxon>50 kb inversion clade</taxon>
        <taxon>NPAAA clade</taxon>
        <taxon>indigoferoid/millettioid clade</taxon>
        <taxon>Phaseoleae</taxon>
        <taxon>Glycine</taxon>
        <taxon>Glycine subgen. Soja</taxon>
    </lineage>
</organism>
<gene>
    <name evidence="1" type="ORF">glysoja_042159</name>
</gene>
<sequence>MAFYNKVGNVLRQSVARSIKAPVSSMLNYIRCMSSSKLFIGVVDTNHTPGRQFSYGFIVLDFAILGLSYGVDDQSLKDAFSSFGDVVDGKFNLLSLLSHGVQF</sequence>
<accession>A0A0B2RSS1</accession>
<proteinExistence type="predicted"/>
<name>A0A0B2RSS1_GLYSO</name>